<proteinExistence type="predicted"/>
<protein>
    <submittedName>
        <fullName evidence="3">Outer membrane lipid asymmetry maintenance protein MlaD</fullName>
    </submittedName>
</protein>
<dbReference type="EMBL" id="BMJM01000001">
    <property type="protein sequence ID" value="GGE01076.1"/>
    <property type="molecule type" value="Genomic_DNA"/>
</dbReference>
<sequence>MRALFKENIVEALVGLLVVLVATGFVVFAYGRTQAGASADGYVLTARFPNVAGVSPGTDVRMSGIKVGRVVSQSLDPSSFQAVVQIGIDKALQLPIDSSAAITTEGILGGTYVSLTPGGDPVMLKAGEEITDTSGATDLMALIGGFVNRSGDTAPAAAHAATPAAPAAK</sequence>
<dbReference type="InterPro" id="IPR030970">
    <property type="entry name" value="ABC_MlaD"/>
</dbReference>
<keyword evidence="1" id="KW-0472">Membrane</keyword>
<evidence type="ECO:0000256" key="1">
    <source>
        <dbReference type="SAM" id="Phobius"/>
    </source>
</evidence>
<keyword evidence="1" id="KW-1133">Transmembrane helix</keyword>
<dbReference type="AlphaFoldDB" id="A0A917E4V9"/>
<dbReference type="PANTHER" id="PTHR33371:SF4">
    <property type="entry name" value="INTERMEMBRANE PHOSPHOLIPID TRANSPORT SYSTEM BINDING PROTEIN MLAD"/>
    <property type="match status" value="1"/>
</dbReference>
<dbReference type="PANTHER" id="PTHR33371">
    <property type="entry name" value="INTERMEMBRANE PHOSPHOLIPID TRANSPORT SYSTEM BINDING PROTEIN MLAD-RELATED"/>
    <property type="match status" value="1"/>
</dbReference>
<accession>A0A917E4V9</accession>
<dbReference type="InterPro" id="IPR052336">
    <property type="entry name" value="MlaD_Phospholipid_Transporter"/>
</dbReference>
<dbReference type="Proteomes" id="UP000635071">
    <property type="component" value="Unassembled WGS sequence"/>
</dbReference>
<evidence type="ECO:0000259" key="2">
    <source>
        <dbReference type="Pfam" id="PF02470"/>
    </source>
</evidence>
<feature type="transmembrane region" description="Helical" evidence="1">
    <location>
        <begin position="12"/>
        <end position="31"/>
    </location>
</feature>
<organism evidence="3 4">
    <name type="scientific">Sandarakinorhabdus glacialis</name>
    <dbReference type="NCBI Taxonomy" id="1614636"/>
    <lineage>
        <taxon>Bacteria</taxon>
        <taxon>Pseudomonadati</taxon>
        <taxon>Pseudomonadota</taxon>
        <taxon>Alphaproteobacteria</taxon>
        <taxon>Sphingomonadales</taxon>
        <taxon>Sphingosinicellaceae</taxon>
        <taxon>Sandarakinorhabdus</taxon>
    </lineage>
</organism>
<keyword evidence="1" id="KW-0812">Transmembrane</keyword>
<reference evidence="3" key="2">
    <citation type="submission" date="2020-09" db="EMBL/GenBank/DDBJ databases">
        <authorList>
            <person name="Sun Q."/>
            <person name="Zhou Y."/>
        </authorList>
    </citation>
    <scope>NUCLEOTIDE SEQUENCE</scope>
    <source>
        <strain evidence="3">CGMCC 1.15519</strain>
    </source>
</reference>
<dbReference type="RefSeq" id="WP_188761246.1">
    <property type="nucleotide sequence ID" value="NZ_BMJM01000001.1"/>
</dbReference>
<dbReference type="InterPro" id="IPR003399">
    <property type="entry name" value="Mce/MlaD"/>
</dbReference>
<evidence type="ECO:0000313" key="3">
    <source>
        <dbReference type="EMBL" id="GGE01076.1"/>
    </source>
</evidence>
<dbReference type="NCBIfam" id="TIGR04430">
    <property type="entry name" value="OM_asym_MlaD"/>
    <property type="match status" value="1"/>
</dbReference>
<evidence type="ECO:0000313" key="4">
    <source>
        <dbReference type="Proteomes" id="UP000635071"/>
    </source>
</evidence>
<dbReference type="Pfam" id="PF02470">
    <property type="entry name" value="MlaD"/>
    <property type="match status" value="1"/>
</dbReference>
<gene>
    <name evidence="3" type="primary">yrbD</name>
    <name evidence="3" type="ORF">GCM10011529_04200</name>
</gene>
<dbReference type="GO" id="GO:0015914">
    <property type="term" value="P:phospholipid transport"/>
    <property type="evidence" value="ECO:0007669"/>
    <property type="project" value="InterPro"/>
</dbReference>
<comment type="caution">
    <text evidence="3">The sequence shown here is derived from an EMBL/GenBank/DDBJ whole genome shotgun (WGS) entry which is preliminary data.</text>
</comment>
<name>A0A917E4V9_9SPHN</name>
<feature type="domain" description="Mce/MlaD" evidence="2">
    <location>
        <begin position="41"/>
        <end position="118"/>
    </location>
</feature>
<reference evidence="3" key="1">
    <citation type="journal article" date="2014" name="Int. J. Syst. Evol. Microbiol.">
        <title>Complete genome sequence of Corynebacterium casei LMG S-19264T (=DSM 44701T), isolated from a smear-ripened cheese.</title>
        <authorList>
            <consortium name="US DOE Joint Genome Institute (JGI-PGF)"/>
            <person name="Walter F."/>
            <person name="Albersmeier A."/>
            <person name="Kalinowski J."/>
            <person name="Ruckert C."/>
        </authorList>
    </citation>
    <scope>NUCLEOTIDE SEQUENCE</scope>
    <source>
        <strain evidence="3">CGMCC 1.15519</strain>
    </source>
</reference>
<keyword evidence="4" id="KW-1185">Reference proteome</keyword>